<dbReference type="AlphaFoldDB" id="A0A7Y4GQF3"/>
<organism evidence="1 2">
    <name type="scientific">Bradyrhizobium australiense</name>
    <dbReference type="NCBI Taxonomy" id="2721161"/>
    <lineage>
        <taxon>Bacteria</taxon>
        <taxon>Pseudomonadati</taxon>
        <taxon>Pseudomonadota</taxon>
        <taxon>Alphaproteobacteria</taxon>
        <taxon>Hyphomicrobiales</taxon>
        <taxon>Nitrobacteraceae</taxon>
        <taxon>Bradyrhizobium</taxon>
    </lineage>
</organism>
<dbReference type="PANTHER" id="PTHR38733">
    <property type="entry name" value="PROTEIN MCRC"/>
    <property type="match status" value="1"/>
</dbReference>
<evidence type="ECO:0000313" key="1">
    <source>
        <dbReference type="EMBL" id="NOJ39981.1"/>
    </source>
</evidence>
<evidence type="ECO:0008006" key="3">
    <source>
        <dbReference type="Google" id="ProtNLM"/>
    </source>
</evidence>
<sequence length="360" mass="41102">MTIPIRNIYYLFCYAWERFPEGGSTEAGVDDCPDLPNLFARVLINGARRLLRRGLDRGYISFEEELRSPRGRLLIDRTIKEQTLQRGAISCQVDELSQDVLHNQIIKSTAVVLANHRLIAPSLAHELRLICGRMGAVSVLRLRPGLFRNVQLSRNNAQYSALMRLCEFVCRAMLPDEVGSGSRFFDILRDEERMSRVFEDFLRNFYFYEQSAFTVRREDMRWRFDSGPGGDPTLMPIMRTDIVLRSPRSTVVMDAKFYADPFPRSSGTPKIRSSHLYQLFAYMKHASDRAPRLPVRGALVYASPGDGCLHRYRLDGHEIAVAAIDLRRPWMQVHSALIGLLEGLGTKMLPHHDGVEQASN</sequence>
<dbReference type="Proteomes" id="UP000544122">
    <property type="component" value="Unassembled WGS sequence"/>
</dbReference>
<dbReference type="GO" id="GO:0009307">
    <property type="term" value="P:DNA restriction-modification system"/>
    <property type="evidence" value="ECO:0007669"/>
    <property type="project" value="InterPro"/>
</dbReference>
<dbReference type="RefSeq" id="WP_171579224.1">
    <property type="nucleotide sequence ID" value="NZ_JAAVLX010000003.1"/>
</dbReference>
<dbReference type="Pfam" id="PF10117">
    <property type="entry name" value="McrBC"/>
    <property type="match status" value="1"/>
</dbReference>
<dbReference type="PIRSF" id="PIRSF003109">
    <property type="entry name" value="McrC"/>
    <property type="match status" value="1"/>
</dbReference>
<dbReference type="EMBL" id="JAAVLX010000003">
    <property type="protein sequence ID" value="NOJ39981.1"/>
    <property type="molecule type" value="Genomic_DNA"/>
</dbReference>
<accession>A0A7Y4GQF3</accession>
<dbReference type="PANTHER" id="PTHR38733:SF1">
    <property type="entry name" value="TYPE IV METHYL-DIRECTED RESTRICTION ENZYME ECOKMCRBC"/>
    <property type="match status" value="1"/>
</dbReference>
<evidence type="ECO:0000313" key="2">
    <source>
        <dbReference type="Proteomes" id="UP000544122"/>
    </source>
</evidence>
<dbReference type="InterPro" id="IPR019292">
    <property type="entry name" value="McrC"/>
</dbReference>
<dbReference type="InterPro" id="IPR014407">
    <property type="entry name" value="McrC_bac"/>
</dbReference>
<comment type="caution">
    <text evidence="1">The sequence shown here is derived from an EMBL/GenBank/DDBJ whole genome shotgun (WGS) entry which is preliminary data.</text>
</comment>
<reference evidence="1 2" key="1">
    <citation type="submission" date="2020-03" db="EMBL/GenBank/DDBJ databases">
        <title>Bradyrhizobium diversity isolated from nodules of Indigofera sp.</title>
        <authorList>
            <person name="Klepa M."/>
            <person name="Helene L."/>
            <person name="Hungria M."/>
        </authorList>
    </citation>
    <scope>NUCLEOTIDE SEQUENCE [LARGE SCALE GENOMIC DNA]</scope>
    <source>
        <strain evidence="1 2">WSM 1791</strain>
    </source>
</reference>
<name>A0A7Y4GQF3_9BRAD</name>
<keyword evidence="2" id="KW-1185">Reference proteome</keyword>
<protein>
    <recommendedName>
        <fullName evidence="3">5-methylcytosine-specific restriction enzyme subunit McrC</fullName>
    </recommendedName>
</protein>
<gene>
    <name evidence="1" type="ORF">HCN58_10270</name>
</gene>
<proteinExistence type="predicted"/>